<evidence type="ECO:0000256" key="4">
    <source>
        <dbReference type="ARBA" id="ARBA00022475"/>
    </source>
</evidence>
<dbReference type="InterPro" id="IPR003439">
    <property type="entry name" value="ABC_transporter-like_ATP-bd"/>
</dbReference>
<protein>
    <submittedName>
        <fullName evidence="9">ABC transporter ATP-binding protein</fullName>
    </submittedName>
</protein>
<keyword evidence="3" id="KW-0813">Transport</keyword>
<dbReference type="CDD" id="cd03257">
    <property type="entry name" value="ABC_NikE_OppD_transporters"/>
    <property type="match status" value="2"/>
</dbReference>
<evidence type="ECO:0000313" key="9">
    <source>
        <dbReference type="EMBL" id="MCB7386901.1"/>
    </source>
</evidence>
<dbReference type="PROSITE" id="PS00211">
    <property type="entry name" value="ABC_TRANSPORTER_1"/>
    <property type="match status" value="2"/>
</dbReference>
<name>A0ABS8DER5_9FIRM</name>
<comment type="caution">
    <text evidence="9">The sequence shown here is derived from an EMBL/GenBank/DDBJ whole genome shotgun (WGS) entry which is preliminary data.</text>
</comment>
<evidence type="ECO:0000256" key="7">
    <source>
        <dbReference type="ARBA" id="ARBA00023136"/>
    </source>
</evidence>
<dbReference type="GO" id="GO:0005524">
    <property type="term" value="F:ATP binding"/>
    <property type="evidence" value="ECO:0007669"/>
    <property type="project" value="UniProtKB-KW"/>
</dbReference>
<dbReference type="Pfam" id="PF08352">
    <property type="entry name" value="oligo_HPY"/>
    <property type="match status" value="2"/>
</dbReference>
<evidence type="ECO:0000256" key="6">
    <source>
        <dbReference type="ARBA" id="ARBA00022840"/>
    </source>
</evidence>
<keyword evidence="10" id="KW-1185">Reference proteome</keyword>
<keyword evidence="7" id="KW-0472">Membrane</keyword>
<dbReference type="EMBL" id="JAJCIS010000002">
    <property type="protein sequence ID" value="MCB7386901.1"/>
    <property type="molecule type" value="Genomic_DNA"/>
</dbReference>
<evidence type="ECO:0000256" key="5">
    <source>
        <dbReference type="ARBA" id="ARBA00022741"/>
    </source>
</evidence>
<evidence type="ECO:0000313" key="10">
    <source>
        <dbReference type="Proteomes" id="UP001299546"/>
    </source>
</evidence>
<dbReference type="SMART" id="SM00382">
    <property type="entry name" value="AAA"/>
    <property type="match status" value="2"/>
</dbReference>
<dbReference type="InterPro" id="IPR017871">
    <property type="entry name" value="ABC_transporter-like_CS"/>
</dbReference>
<dbReference type="SUPFAM" id="SSF52540">
    <property type="entry name" value="P-loop containing nucleoside triphosphate hydrolases"/>
    <property type="match status" value="2"/>
</dbReference>
<dbReference type="PANTHER" id="PTHR43297:SF2">
    <property type="entry name" value="DIPEPTIDE TRANSPORT ATP-BINDING PROTEIN DPPD"/>
    <property type="match status" value="1"/>
</dbReference>
<sequence length="621" mass="68581">MSLLCVKDLHVQFHEREQEEEAVRRLSFTVRPGEVLGVVGESGSGKSTAMQAILGLLPERAQVSCRQITLDGADITPPPPGADRRSRRMYERKMEGVRGCRIGMVFQEPLSSLNPSVKVGRQITETIRAHRKCSKKAAKERAAELLGMVGILEGEMRMRQYPFELSGGMRQRVALAIALAGEPRLLIADEPTTALDVTVQAQILDFLKRIAEETGMAMILVSHDLRVIAALCRRMLVLKDGVLVEEGTAEQMFQNPKHEYTRELVRHGARLDEPPKFVENVEYGKAGDSLLAVDAVSRAFSRGGSGRRIEAVRRVSFQIGRGETLGLVGESGCGKSTLASLVTGMLSPDGGTVQYHGEGRVQMVFQDPYASLNPRMTVGDALAEPLMLNTDMSKEERSQRVREMLLMTGLRPEDAAKYPQAFSGGQRQRICIARALIAEPRLVVCDEPVTSLDVTVQAQILELLERVQRERQISYLFISHDLQVVRRLSRRVGIMYAGSIVESGEPETVYKEPWHPYTRALLAAALTHGPQRGGQCNGSMHSTGMYSAGMHRIKGQAADLPERGCPFAPRCAYAMERCGREMPEMYRIGAREVACFLVHRKAASQPHIGAQSAQAPHEYGI</sequence>
<feature type="domain" description="ABC transporter" evidence="8">
    <location>
        <begin position="6"/>
        <end position="265"/>
    </location>
</feature>
<reference evidence="9 10" key="1">
    <citation type="submission" date="2021-10" db="EMBL/GenBank/DDBJ databases">
        <title>Collection of gut derived symbiotic bacterial strains cultured from healthy donors.</title>
        <authorList>
            <person name="Lin H."/>
            <person name="Littmann E."/>
            <person name="Kohout C."/>
            <person name="Pamer E.G."/>
        </authorList>
    </citation>
    <scope>NUCLEOTIDE SEQUENCE [LARGE SCALE GENOMIC DNA]</scope>
    <source>
        <strain evidence="9 10">DFI.1.165</strain>
    </source>
</reference>
<dbReference type="NCBIfam" id="NF008453">
    <property type="entry name" value="PRK11308.1"/>
    <property type="match status" value="2"/>
</dbReference>
<dbReference type="InterPro" id="IPR027417">
    <property type="entry name" value="P-loop_NTPase"/>
</dbReference>
<dbReference type="PROSITE" id="PS50893">
    <property type="entry name" value="ABC_TRANSPORTER_2"/>
    <property type="match status" value="2"/>
</dbReference>
<keyword evidence="5" id="KW-0547">Nucleotide-binding</keyword>
<keyword evidence="6 9" id="KW-0067">ATP-binding</keyword>
<organism evidence="9 10">
    <name type="scientific">Bariatricus massiliensis</name>
    <dbReference type="NCBI Taxonomy" id="1745713"/>
    <lineage>
        <taxon>Bacteria</taxon>
        <taxon>Bacillati</taxon>
        <taxon>Bacillota</taxon>
        <taxon>Clostridia</taxon>
        <taxon>Lachnospirales</taxon>
        <taxon>Lachnospiraceae</taxon>
        <taxon>Bariatricus</taxon>
    </lineage>
</organism>
<proteinExistence type="inferred from homology"/>
<dbReference type="InterPro" id="IPR013563">
    <property type="entry name" value="Oligopep_ABC_C"/>
</dbReference>
<dbReference type="Gene3D" id="3.40.50.300">
    <property type="entry name" value="P-loop containing nucleotide triphosphate hydrolases"/>
    <property type="match status" value="2"/>
</dbReference>
<dbReference type="NCBIfam" id="NF007739">
    <property type="entry name" value="PRK10419.1"/>
    <property type="match status" value="2"/>
</dbReference>
<dbReference type="Pfam" id="PF00005">
    <property type="entry name" value="ABC_tran"/>
    <property type="match status" value="2"/>
</dbReference>
<dbReference type="Proteomes" id="UP001299546">
    <property type="component" value="Unassembled WGS sequence"/>
</dbReference>
<dbReference type="RefSeq" id="WP_066736089.1">
    <property type="nucleotide sequence ID" value="NZ_JAJCIQ010000002.1"/>
</dbReference>
<evidence type="ECO:0000259" key="8">
    <source>
        <dbReference type="PROSITE" id="PS50893"/>
    </source>
</evidence>
<dbReference type="NCBIfam" id="TIGR01727">
    <property type="entry name" value="oligo_HPY"/>
    <property type="match status" value="1"/>
</dbReference>
<feature type="domain" description="ABC transporter" evidence="8">
    <location>
        <begin position="291"/>
        <end position="522"/>
    </location>
</feature>
<comment type="subcellular location">
    <subcellularLocation>
        <location evidence="1">Cell membrane</location>
        <topology evidence="1">Peripheral membrane protein</topology>
    </subcellularLocation>
</comment>
<evidence type="ECO:0000256" key="2">
    <source>
        <dbReference type="ARBA" id="ARBA00005417"/>
    </source>
</evidence>
<dbReference type="InterPro" id="IPR003593">
    <property type="entry name" value="AAA+_ATPase"/>
</dbReference>
<evidence type="ECO:0000256" key="3">
    <source>
        <dbReference type="ARBA" id="ARBA00022448"/>
    </source>
</evidence>
<gene>
    <name evidence="9" type="ORF">LIZ65_06335</name>
</gene>
<accession>A0ABS8DER5</accession>
<dbReference type="PANTHER" id="PTHR43297">
    <property type="entry name" value="OLIGOPEPTIDE TRANSPORT ATP-BINDING PROTEIN APPD"/>
    <property type="match status" value="1"/>
</dbReference>
<keyword evidence="4" id="KW-1003">Cell membrane</keyword>
<dbReference type="InterPro" id="IPR050388">
    <property type="entry name" value="ABC_Ni/Peptide_Import"/>
</dbReference>
<evidence type="ECO:0000256" key="1">
    <source>
        <dbReference type="ARBA" id="ARBA00004202"/>
    </source>
</evidence>
<comment type="similarity">
    <text evidence="2">Belongs to the ABC transporter superfamily.</text>
</comment>